<dbReference type="OrthoDB" id="9804723at2"/>
<dbReference type="PANTHER" id="PTHR43329">
    <property type="entry name" value="EPOXIDE HYDROLASE"/>
    <property type="match status" value="1"/>
</dbReference>
<dbReference type="GO" id="GO:0016787">
    <property type="term" value="F:hydrolase activity"/>
    <property type="evidence" value="ECO:0007669"/>
    <property type="project" value="UniProtKB-KW"/>
</dbReference>
<feature type="domain" description="AB hydrolase-1" evidence="2">
    <location>
        <begin position="26"/>
        <end position="284"/>
    </location>
</feature>
<evidence type="ECO:0000313" key="4">
    <source>
        <dbReference type="Proteomes" id="UP000053455"/>
    </source>
</evidence>
<name>A0A0H0XKY0_9SPHN</name>
<dbReference type="AlphaFoldDB" id="A0A0H0XKY0"/>
<keyword evidence="1 3" id="KW-0378">Hydrolase</keyword>
<dbReference type="InterPro" id="IPR000073">
    <property type="entry name" value="AB_hydrolase_1"/>
</dbReference>
<evidence type="ECO:0000313" key="3">
    <source>
        <dbReference type="EMBL" id="KLI63273.1"/>
    </source>
</evidence>
<dbReference type="RefSeq" id="WP_047094165.1">
    <property type="nucleotide sequence ID" value="NZ_LBHU01000003.1"/>
</dbReference>
<keyword evidence="4" id="KW-1185">Reference proteome</keyword>
<dbReference type="STRING" id="874156.GCA_001021555_02149"/>
<dbReference type="Gene3D" id="3.40.50.1820">
    <property type="entry name" value="alpha/beta hydrolase"/>
    <property type="match status" value="1"/>
</dbReference>
<gene>
    <name evidence="3" type="ORF">AAV99_11425</name>
</gene>
<sequence length="306" mass="33861">MADLSRVKLANGIELDVWDSGPKDAPALIFLHGFPENHRTWRHQIEHLNSRFRCIAPDQRGYGNSSRPEGVEHYEPMVVAQDIGLLAQALELGSYTIIGHDWGGAIAWLVAAFGQASGHVTRAVIANAPHPVLFAELLLKDREQRAASQYMRTFRDPAHDPLVREHGLGALLLKAISWDRKIANDPAEQALQMEEWADQTRAFAMLNWYRASGLYVPSMDEPFGLPASYAAPPFPKLKIPTLVIWGMEDEALLPANVDGLTDWVENLTVERIADAGHFIPWESPDAVNAALDGFLAQIFLADGTST</sequence>
<accession>A0A0H0XKY0</accession>
<dbReference type="InterPro" id="IPR000639">
    <property type="entry name" value="Epox_hydrolase-like"/>
</dbReference>
<dbReference type="SUPFAM" id="SSF53474">
    <property type="entry name" value="alpha/beta-Hydrolases"/>
    <property type="match status" value="1"/>
</dbReference>
<dbReference type="Proteomes" id="UP000053455">
    <property type="component" value="Unassembled WGS sequence"/>
</dbReference>
<dbReference type="PATRIC" id="fig|874156.12.peg.2344"/>
<dbReference type="InterPro" id="IPR029058">
    <property type="entry name" value="AB_hydrolase_fold"/>
</dbReference>
<reference evidence="3 4" key="1">
    <citation type="submission" date="2015-04" db="EMBL/GenBank/DDBJ databases">
        <title>The draft genome sequence of Erythrobacter marinus HWDM-33.</title>
        <authorList>
            <person name="Zhuang L."/>
            <person name="Liu Y."/>
            <person name="Shao Z."/>
        </authorList>
    </citation>
    <scope>NUCLEOTIDE SEQUENCE [LARGE SCALE GENOMIC DNA]</scope>
    <source>
        <strain evidence="3 4">HWDM-33</strain>
    </source>
</reference>
<organism evidence="3 4">
    <name type="scientific">Aurantiacibacter marinus</name>
    <dbReference type="NCBI Taxonomy" id="874156"/>
    <lineage>
        <taxon>Bacteria</taxon>
        <taxon>Pseudomonadati</taxon>
        <taxon>Pseudomonadota</taxon>
        <taxon>Alphaproteobacteria</taxon>
        <taxon>Sphingomonadales</taxon>
        <taxon>Erythrobacteraceae</taxon>
        <taxon>Aurantiacibacter</taxon>
    </lineage>
</organism>
<proteinExistence type="predicted"/>
<comment type="caution">
    <text evidence="3">The sequence shown here is derived from an EMBL/GenBank/DDBJ whole genome shotgun (WGS) entry which is preliminary data.</text>
</comment>
<dbReference type="PRINTS" id="PR00412">
    <property type="entry name" value="EPOXHYDRLASE"/>
</dbReference>
<evidence type="ECO:0000256" key="1">
    <source>
        <dbReference type="ARBA" id="ARBA00022801"/>
    </source>
</evidence>
<evidence type="ECO:0000259" key="2">
    <source>
        <dbReference type="Pfam" id="PF00561"/>
    </source>
</evidence>
<protein>
    <submittedName>
        <fullName evidence="3">Alpha/beta hydrolase</fullName>
    </submittedName>
</protein>
<dbReference type="EMBL" id="LBHU01000003">
    <property type="protein sequence ID" value="KLI63273.1"/>
    <property type="molecule type" value="Genomic_DNA"/>
</dbReference>
<dbReference type="Pfam" id="PF00561">
    <property type="entry name" value="Abhydrolase_1"/>
    <property type="match status" value="1"/>
</dbReference>